<comment type="caution">
    <text evidence="7">The sequence shown here is derived from an EMBL/GenBank/DDBJ whole genome shotgun (WGS) entry which is preliminary data.</text>
</comment>
<accession>A0ABP9G4X3</accession>
<feature type="transmembrane region" description="Helical" evidence="6">
    <location>
        <begin position="69"/>
        <end position="90"/>
    </location>
</feature>
<feature type="transmembrane region" description="Helical" evidence="6">
    <location>
        <begin position="179"/>
        <end position="203"/>
    </location>
</feature>
<sequence>MSLSTYFALVGVAVILAVTPGPDTMLSLRYALSSRRAGLGAATGSSLAAFAWAALAATGLAALFETSPLAYEILSLVGGAYLILLGVRAVSVARLRMRAVSLARTQEKMLVGAGESQASPASLTNGDVVDVPAAAPVKILRARTGLLAGMATCMTNPKVGLFFLALFPQFTPQEAPLVFTVGVLGGTVALTMYLYLIGVVLLVDGANRWLSNPWITGWIELVSGATLMVLGLYMLTTGGWGLTQLLTA</sequence>
<dbReference type="EMBL" id="BAABLW010000007">
    <property type="protein sequence ID" value="GAA4927987.1"/>
    <property type="molecule type" value="Genomic_DNA"/>
</dbReference>
<feature type="transmembrane region" description="Helical" evidence="6">
    <location>
        <begin position="215"/>
        <end position="235"/>
    </location>
</feature>
<dbReference type="Proteomes" id="UP001500368">
    <property type="component" value="Unassembled WGS sequence"/>
</dbReference>
<reference evidence="8" key="1">
    <citation type="journal article" date="2019" name="Int. J. Syst. Evol. Microbiol.">
        <title>The Global Catalogue of Microorganisms (GCM) 10K type strain sequencing project: providing services to taxonomists for standard genome sequencing and annotation.</title>
        <authorList>
            <consortium name="The Broad Institute Genomics Platform"/>
            <consortium name="The Broad Institute Genome Sequencing Center for Infectious Disease"/>
            <person name="Wu L."/>
            <person name="Ma J."/>
        </authorList>
    </citation>
    <scope>NUCLEOTIDE SEQUENCE [LARGE SCALE GENOMIC DNA]</scope>
    <source>
        <strain evidence="8">JCM 19129</strain>
    </source>
</reference>
<protein>
    <submittedName>
        <fullName evidence="7">LysE family translocator</fullName>
    </submittedName>
</protein>
<evidence type="ECO:0000256" key="2">
    <source>
        <dbReference type="ARBA" id="ARBA00022475"/>
    </source>
</evidence>
<proteinExistence type="predicted"/>
<keyword evidence="2" id="KW-1003">Cell membrane</keyword>
<feature type="transmembrane region" description="Helical" evidence="6">
    <location>
        <begin position="38"/>
        <end position="63"/>
    </location>
</feature>
<name>A0ABP9G4X3_9MICC</name>
<dbReference type="InterPro" id="IPR001123">
    <property type="entry name" value="LeuE-type"/>
</dbReference>
<dbReference type="PANTHER" id="PTHR30086">
    <property type="entry name" value="ARGININE EXPORTER PROTEIN ARGO"/>
    <property type="match status" value="1"/>
</dbReference>
<keyword evidence="5 6" id="KW-0472">Membrane</keyword>
<evidence type="ECO:0000256" key="6">
    <source>
        <dbReference type="SAM" id="Phobius"/>
    </source>
</evidence>
<evidence type="ECO:0000256" key="3">
    <source>
        <dbReference type="ARBA" id="ARBA00022692"/>
    </source>
</evidence>
<keyword evidence="3 6" id="KW-0812">Transmembrane</keyword>
<keyword evidence="4 6" id="KW-1133">Transmembrane helix</keyword>
<feature type="transmembrane region" description="Helical" evidence="6">
    <location>
        <begin position="6"/>
        <end position="26"/>
    </location>
</feature>
<evidence type="ECO:0000256" key="5">
    <source>
        <dbReference type="ARBA" id="ARBA00023136"/>
    </source>
</evidence>
<gene>
    <name evidence="7" type="ORF">GCM10025790_27880</name>
</gene>
<evidence type="ECO:0000256" key="1">
    <source>
        <dbReference type="ARBA" id="ARBA00004651"/>
    </source>
</evidence>
<evidence type="ECO:0000313" key="8">
    <source>
        <dbReference type="Proteomes" id="UP001500368"/>
    </source>
</evidence>
<feature type="transmembrane region" description="Helical" evidence="6">
    <location>
        <begin position="146"/>
        <end position="167"/>
    </location>
</feature>
<evidence type="ECO:0000313" key="7">
    <source>
        <dbReference type="EMBL" id="GAA4927987.1"/>
    </source>
</evidence>
<organism evidence="7 8">
    <name type="scientific">Nesterenkonia rhizosphaerae</name>
    <dbReference type="NCBI Taxonomy" id="1348272"/>
    <lineage>
        <taxon>Bacteria</taxon>
        <taxon>Bacillati</taxon>
        <taxon>Actinomycetota</taxon>
        <taxon>Actinomycetes</taxon>
        <taxon>Micrococcales</taxon>
        <taxon>Micrococcaceae</taxon>
        <taxon>Nesterenkonia</taxon>
    </lineage>
</organism>
<dbReference type="PANTHER" id="PTHR30086:SF20">
    <property type="entry name" value="ARGININE EXPORTER PROTEIN ARGO-RELATED"/>
    <property type="match status" value="1"/>
</dbReference>
<dbReference type="RefSeq" id="WP_345478584.1">
    <property type="nucleotide sequence ID" value="NZ_BAABLW010000007.1"/>
</dbReference>
<comment type="subcellular location">
    <subcellularLocation>
        <location evidence="1">Cell membrane</location>
        <topology evidence="1">Multi-pass membrane protein</topology>
    </subcellularLocation>
</comment>
<keyword evidence="8" id="KW-1185">Reference proteome</keyword>
<dbReference type="Pfam" id="PF01810">
    <property type="entry name" value="LysE"/>
    <property type="match status" value="1"/>
</dbReference>
<evidence type="ECO:0000256" key="4">
    <source>
        <dbReference type="ARBA" id="ARBA00022989"/>
    </source>
</evidence>